<protein>
    <recommendedName>
        <fullName evidence="15">Isoleucine--tRNA ligase</fullName>
        <ecNumber evidence="15">6.1.1.5</ecNumber>
    </recommendedName>
    <alternativeName>
        <fullName evidence="15">Isoleucyl-tRNA synthetase</fullName>
        <shortName evidence="15">IleRS</shortName>
    </alternativeName>
</protein>
<dbReference type="InterPro" id="IPR002300">
    <property type="entry name" value="aa-tRNA-synth_Ia"/>
</dbReference>
<dbReference type="HAMAP" id="MF_02003">
    <property type="entry name" value="Ile_tRNA_synth_type2"/>
    <property type="match status" value="1"/>
</dbReference>
<dbReference type="Gene3D" id="3.90.740.10">
    <property type="entry name" value="Valyl/Leucyl/Isoleucyl-tRNA synthetase, editing domain"/>
    <property type="match status" value="1"/>
</dbReference>
<evidence type="ECO:0000256" key="5">
    <source>
        <dbReference type="ARBA" id="ARBA00022490"/>
    </source>
</evidence>
<dbReference type="PANTHER" id="PTHR42780">
    <property type="entry name" value="SOLEUCYL-TRNA SYNTHETASE"/>
    <property type="match status" value="1"/>
</dbReference>
<evidence type="ECO:0000256" key="3">
    <source>
        <dbReference type="ARBA" id="ARBA00007078"/>
    </source>
</evidence>
<accession>A0A5C6CRB9</accession>
<proteinExistence type="inferred from homology"/>
<comment type="similarity">
    <text evidence="3 15">Belongs to the class-I aminoacyl-tRNA synthetase family. IleS type 2 subfamily.</text>
</comment>
<organism evidence="18 19">
    <name type="scientific">Bythopirellula polymerisocia</name>
    <dbReference type="NCBI Taxonomy" id="2528003"/>
    <lineage>
        <taxon>Bacteria</taxon>
        <taxon>Pseudomonadati</taxon>
        <taxon>Planctomycetota</taxon>
        <taxon>Planctomycetia</taxon>
        <taxon>Pirellulales</taxon>
        <taxon>Lacipirellulaceae</taxon>
        <taxon>Bythopirellula</taxon>
    </lineage>
</organism>
<evidence type="ECO:0000256" key="9">
    <source>
        <dbReference type="ARBA" id="ARBA00022833"/>
    </source>
</evidence>
<evidence type="ECO:0000259" key="16">
    <source>
        <dbReference type="Pfam" id="PF00133"/>
    </source>
</evidence>
<keyword evidence="6 15" id="KW-0436">Ligase</keyword>
<dbReference type="Pfam" id="PF08264">
    <property type="entry name" value="Anticodon_1"/>
    <property type="match status" value="1"/>
</dbReference>
<keyword evidence="7 15" id="KW-0479">Metal-binding</keyword>
<dbReference type="InterPro" id="IPR002301">
    <property type="entry name" value="Ile-tRNA-ligase"/>
</dbReference>
<keyword evidence="5 15" id="KW-0963">Cytoplasm</keyword>
<evidence type="ECO:0000256" key="10">
    <source>
        <dbReference type="ARBA" id="ARBA00022840"/>
    </source>
</evidence>
<evidence type="ECO:0000313" key="18">
    <source>
        <dbReference type="EMBL" id="TWU26094.1"/>
    </source>
</evidence>
<evidence type="ECO:0000256" key="11">
    <source>
        <dbReference type="ARBA" id="ARBA00022917"/>
    </source>
</evidence>
<name>A0A5C6CRB9_9BACT</name>
<comment type="catalytic activity">
    <reaction evidence="14 15">
        <text>tRNA(Ile) + L-isoleucine + ATP = L-isoleucyl-tRNA(Ile) + AMP + diphosphate</text>
        <dbReference type="Rhea" id="RHEA:11060"/>
        <dbReference type="Rhea" id="RHEA-COMP:9666"/>
        <dbReference type="Rhea" id="RHEA-COMP:9695"/>
        <dbReference type="ChEBI" id="CHEBI:30616"/>
        <dbReference type="ChEBI" id="CHEBI:33019"/>
        <dbReference type="ChEBI" id="CHEBI:58045"/>
        <dbReference type="ChEBI" id="CHEBI:78442"/>
        <dbReference type="ChEBI" id="CHEBI:78528"/>
        <dbReference type="ChEBI" id="CHEBI:456215"/>
        <dbReference type="EC" id="6.1.1.5"/>
    </reaction>
</comment>
<evidence type="ECO:0000256" key="7">
    <source>
        <dbReference type="ARBA" id="ARBA00022723"/>
    </source>
</evidence>
<dbReference type="InterPro" id="IPR014729">
    <property type="entry name" value="Rossmann-like_a/b/a_fold"/>
</dbReference>
<keyword evidence="10 15" id="KW-0067">ATP-binding</keyword>
<dbReference type="NCBIfam" id="TIGR00392">
    <property type="entry name" value="ileS"/>
    <property type="match status" value="1"/>
</dbReference>
<dbReference type="Gene3D" id="1.10.730.10">
    <property type="entry name" value="Isoleucyl-tRNA Synthetase, Domain 1"/>
    <property type="match status" value="1"/>
</dbReference>
<dbReference type="InterPro" id="IPR009008">
    <property type="entry name" value="Val/Leu/Ile-tRNA-synth_edit"/>
</dbReference>
<dbReference type="RefSeq" id="WP_146451639.1">
    <property type="nucleotide sequence ID" value="NZ_SJPS01000004.1"/>
</dbReference>
<evidence type="ECO:0000256" key="8">
    <source>
        <dbReference type="ARBA" id="ARBA00022741"/>
    </source>
</evidence>
<dbReference type="GO" id="GO:0006428">
    <property type="term" value="P:isoleucyl-tRNA aminoacylation"/>
    <property type="evidence" value="ECO:0007669"/>
    <property type="project" value="UniProtKB-UniRule"/>
</dbReference>
<feature type="short sequence motif" description="'HIGH' region" evidence="15">
    <location>
        <begin position="48"/>
        <end position="58"/>
    </location>
</feature>
<evidence type="ECO:0000256" key="2">
    <source>
        <dbReference type="ARBA" id="ARBA00004496"/>
    </source>
</evidence>
<evidence type="ECO:0000256" key="13">
    <source>
        <dbReference type="ARBA" id="ARBA00025217"/>
    </source>
</evidence>
<feature type="binding site" evidence="15">
    <location>
        <position position="719"/>
    </location>
    <ligand>
        <name>ATP</name>
        <dbReference type="ChEBI" id="CHEBI:30616"/>
    </ligand>
</feature>
<comment type="function">
    <text evidence="13 15">Catalyzes the attachment of isoleucine to tRNA(Ile). As IleRS can inadvertently accommodate and process structurally similar amino acids such as valine, to avoid such errors it has two additional distinct tRNA(Ile)-dependent editing activities. One activity is designated as 'pretransfer' editing and involves the hydrolysis of activated Val-AMP. The other activity is designated 'posttransfer' editing and involves deacylation of mischarged Val-tRNA(Ile).</text>
</comment>
<evidence type="ECO:0000259" key="17">
    <source>
        <dbReference type="Pfam" id="PF08264"/>
    </source>
</evidence>
<dbReference type="SUPFAM" id="SSF50677">
    <property type="entry name" value="ValRS/IleRS/LeuRS editing domain"/>
    <property type="match status" value="2"/>
</dbReference>
<dbReference type="EC" id="6.1.1.5" evidence="15"/>
<gene>
    <name evidence="15 18" type="primary">ileS</name>
    <name evidence="18" type="ORF">Pla144_33110</name>
</gene>
<feature type="domain" description="Methionyl/Valyl/Leucyl/Isoleucyl-tRNA synthetase anticodon-binding" evidence="17">
    <location>
        <begin position="829"/>
        <end position="988"/>
    </location>
</feature>
<dbReference type="PRINTS" id="PR00984">
    <property type="entry name" value="TRNASYNTHILE"/>
</dbReference>
<dbReference type="InterPro" id="IPR013155">
    <property type="entry name" value="M/V/L/I-tRNA-synth_anticd-bd"/>
</dbReference>
<dbReference type="Proteomes" id="UP000318437">
    <property type="component" value="Unassembled WGS sequence"/>
</dbReference>
<evidence type="ECO:0000256" key="15">
    <source>
        <dbReference type="HAMAP-Rule" id="MF_02003"/>
    </source>
</evidence>
<keyword evidence="11 15" id="KW-0648">Protein biosynthesis</keyword>
<dbReference type="GO" id="GO:0005524">
    <property type="term" value="F:ATP binding"/>
    <property type="evidence" value="ECO:0007669"/>
    <property type="project" value="UniProtKB-UniRule"/>
</dbReference>
<evidence type="ECO:0000256" key="14">
    <source>
        <dbReference type="ARBA" id="ARBA00048359"/>
    </source>
</evidence>
<dbReference type="InterPro" id="IPR023586">
    <property type="entry name" value="Ile-tRNA-ligase_type2"/>
</dbReference>
<comment type="caution">
    <text evidence="18">The sequence shown here is derived from an EMBL/GenBank/DDBJ whole genome shotgun (WGS) entry which is preliminary data.</text>
</comment>
<evidence type="ECO:0000313" key="19">
    <source>
        <dbReference type="Proteomes" id="UP000318437"/>
    </source>
</evidence>
<dbReference type="PANTHER" id="PTHR42780:SF1">
    <property type="entry name" value="ISOLEUCINE--TRNA LIGASE, CYTOPLASMIC"/>
    <property type="match status" value="1"/>
</dbReference>
<dbReference type="Pfam" id="PF00133">
    <property type="entry name" value="tRNA-synt_1"/>
    <property type="match status" value="1"/>
</dbReference>
<dbReference type="GO" id="GO:0004822">
    <property type="term" value="F:isoleucine-tRNA ligase activity"/>
    <property type="evidence" value="ECO:0007669"/>
    <property type="project" value="UniProtKB-UniRule"/>
</dbReference>
<keyword evidence="9 15" id="KW-0862">Zinc</keyword>
<comment type="cofactor">
    <cofactor evidence="1 15">
        <name>Zn(2+)</name>
        <dbReference type="ChEBI" id="CHEBI:29105"/>
    </cofactor>
</comment>
<evidence type="ECO:0000256" key="4">
    <source>
        <dbReference type="ARBA" id="ARBA00011245"/>
    </source>
</evidence>
<feature type="short sequence motif" description="'KMSKS' region" evidence="15">
    <location>
        <begin position="716"/>
        <end position="720"/>
    </location>
</feature>
<feature type="domain" description="Aminoacyl-tRNA synthetase class Ia" evidence="16">
    <location>
        <begin position="20"/>
        <end position="747"/>
    </location>
</feature>
<dbReference type="EMBL" id="SJPS01000004">
    <property type="protein sequence ID" value="TWU26094.1"/>
    <property type="molecule type" value="Genomic_DNA"/>
</dbReference>
<evidence type="ECO:0000256" key="12">
    <source>
        <dbReference type="ARBA" id="ARBA00023146"/>
    </source>
</evidence>
<dbReference type="GO" id="GO:0008270">
    <property type="term" value="F:zinc ion binding"/>
    <property type="evidence" value="ECO:0007669"/>
    <property type="project" value="UniProtKB-UniRule"/>
</dbReference>
<dbReference type="SUPFAM" id="SSF52374">
    <property type="entry name" value="Nucleotidylyl transferase"/>
    <property type="match status" value="1"/>
</dbReference>
<dbReference type="GO" id="GO:0000049">
    <property type="term" value="F:tRNA binding"/>
    <property type="evidence" value="ECO:0007669"/>
    <property type="project" value="InterPro"/>
</dbReference>
<comment type="domain">
    <text evidence="15">IleRS has two distinct active sites: one for aminoacylation and one for editing. The misactivated valine is translocated from the active site to the editing site, which sterically excludes the correctly activated isoleucine. The single editing site contains two valyl binding pockets, one specific for each substrate (Val-AMP or Val-tRNA(Ile)).</text>
</comment>
<dbReference type="Pfam" id="PF19302">
    <property type="entry name" value="DUF5915"/>
    <property type="match status" value="1"/>
</dbReference>
<dbReference type="AlphaFoldDB" id="A0A5C6CRB9"/>
<comment type="subunit">
    <text evidence="4 15">Monomer.</text>
</comment>
<evidence type="ECO:0000256" key="6">
    <source>
        <dbReference type="ARBA" id="ARBA00022598"/>
    </source>
</evidence>
<keyword evidence="19" id="KW-1185">Reference proteome</keyword>
<dbReference type="GO" id="GO:0005737">
    <property type="term" value="C:cytoplasm"/>
    <property type="evidence" value="ECO:0007669"/>
    <property type="project" value="UniProtKB-SubCell"/>
</dbReference>
<sequence>MFPTIDKSESFPARELAIGEFWRENDIYHKSLASREGAPPFVFYEGPPTANGMPHPGHCLTRAIKDLFPRYKTMRGYRCERKAGWDTHGLPVEVEVCKEMGIHSKEEIEAFGIEPFIQKCQQSVWRYMQEWRRLTERLGFWVDLDQAYVTYHQSYVESVWWSLKTLFDRGLLYRGHKIVWWWAQGGTALSSGEVGQGYRQVADPSVYVKFPLLDDENNETDTSLLVWTTTPWTLPSNQYVAVGSDEIYFKVTDPDDNGRKLLVAENKIKDLEVKRKVELKELEGPIEGSTLHGLRYRPPFEQYHSKFNTQFSELSYLGYEDAPSRAIRDFFTSNSLLNSVVEGERTHQDNFEIVEERVKKKVSENRIRFHGWFIVPANFVTTDSGTGLVHIAPAYGEDDYSILERELSFVAPHQRGPTLINAVAPNGTFTDEGPEYCRGRWVKDCDKDIIRDLKTRGLLFHQEQYLHDYPFCWRAEEDPLIQYPRESWFIRTTEYKDQMLANNAKINWLPEHIKEGRFGKFLESNVDWALSRERYWGTPLPIWVCDKTGQMEAVGSYEELLAKPGVNGTEIWDEAKSKNPELPDDLRIHKPYIDGVTYESPFAKGARMRRVTEVIDCWYDSGAMPFAQWGYRGQESGLERERFESQFPADFISEALDQTRGWFYSQLAISTLLFGGLGAGDSRLGDKKSPSPQPPYPHPFKNCIVLGLMLGEDGQKMSKSKRNYREPNEIFDKYGADALRWYLFANQPPWTSIRYSEEAIKDSIPEFLLRLWNVYSFFTIYGNIDEFDPAGELEATQADWSLQRPVQLDTRTLSGADSYRPLCERSELDRWILGELNATCATVVERMDAYDNFGACQAITAFIDGLSNWYVRRSRDRFWAKEKRSTDKLDAYWTLYECLLTTTKLIAPFVPFLAERLWQDLAVAAFQGTKGEKGIVESVHLCDYPTGDASATDQSLSEQMNLVRLISSLGRQARSAAELKVRQPLAKVEVILADTTHQSWLEDHAAAISEELNVKAVEFSNEPEKYVDHEVVPNFKLLGPKLGKLMPKVKGVLAKQSGSELLANIQDNGQINLEIDGQQISLTAEEVEFRIQAKPGWTSANDRGVVVVLATEVTPELLAEGWVKDFIRGVQEQRKELGCEFTDRIQIGLVTKSPELLSAIEQYLERIKQETLAVEIVFEQLKGAKPFGFKIGDAEVELYLRVSS</sequence>
<dbReference type="InterPro" id="IPR009080">
    <property type="entry name" value="tRNAsynth_Ia_anticodon-bd"/>
</dbReference>
<dbReference type="FunFam" id="3.40.50.620:FF:000063">
    <property type="entry name" value="Isoleucine--tRNA ligase"/>
    <property type="match status" value="1"/>
</dbReference>
<dbReference type="OrthoDB" id="9810365at2"/>
<reference evidence="18 19" key="1">
    <citation type="submission" date="2019-02" db="EMBL/GenBank/DDBJ databases">
        <title>Deep-cultivation of Planctomycetes and their phenomic and genomic characterization uncovers novel biology.</title>
        <authorList>
            <person name="Wiegand S."/>
            <person name="Jogler M."/>
            <person name="Boedeker C."/>
            <person name="Pinto D."/>
            <person name="Vollmers J."/>
            <person name="Rivas-Marin E."/>
            <person name="Kohn T."/>
            <person name="Peeters S.H."/>
            <person name="Heuer A."/>
            <person name="Rast P."/>
            <person name="Oberbeckmann S."/>
            <person name="Bunk B."/>
            <person name="Jeske O."/>
            <person name="Meyerdierks A."/>
            <person name="Storesund J.E."/>
            <person name="Kallscheuer N."/>
            <person name="Luecker S."/>
            <person name="Lage O.M."/>
            <person name="Pohl T."/>
            <person name="Merkel B.J."/>
            <person name="Hornburger P."/>
            <person name="Mueller R.-W."/>
            <person name="Bruemmer F."/>
            <person name="Labrenz M."/>
            <person name="Spormann A.M."/>
            <person name="Op Den Camp H."/>
            <person name="Overmann J."/>
            <person name="Amann R."/>
            <person name="Jetten M.S.M."/>
            <person name="Mascher T."/>
            <person name="Medema M.H."/>
            <person name="Devos D.P."/>
            <person name="Kaster A.-K."/>
            <person name="Ovreas L."/>
            <person name="Rohde M."/>
            <person name="Galperin M.Y."/>
            <person name="Jogler C."/>
        </authorList>
    </citation>
    <scope>NUCLEOTIDE SEQUENCE [LARGE SCALE GENOMIC DNA]</scope>
    <source>
        <strain evidence="18 19">Pla144</strain>
    </source>
</reference>
<dbReference type="Gene3D" id="3.40.50.620">
    <property type="entry name" value="HUPs"/>
    <property type="match status" value="2"/>
</dbReference>
<comment type="subcellular location">
    <subcellularLocation>
        <location evidence="2 15">Cytoplasm</location>
    </subcellularLocation>
</comment>
<dbReference type="InterPro" id="IPR033709">
    <property type="entry name" value="Anticodon_Ile_ABEc"/>
</dbReference>
<keyword evidence="12 15" id="KW-0030">Aminoacyl-tRNA synthetase</keyword>
<evidence type="ECO:0000256" key="1">
    <source>
        <dbReference type="ARBA" id="ARBA00001947"/>
    </source>
</evidence>
<dbReference type="GO" id="GO:0002161">
    <property type="term" value="F:aminoacyl-tRNA deacylase activity"/>
    <property type="evidence" value="ECO:0007669"/>
    <property type="project" value="InterPro"/>
</dbReference>
<dbReference type="CDD" id="cd07961">
    <property type="entry name" value="Anticodon_Ia_Ile_ABEc"/>
    <property type="match status" value="1"/>
</dbReference>
<keyword evidence="8 15" id="KW-0547">Nucleotide-binding</keyword>
<dbReference type="SUPFAM" id="SSF47323">
    <property type="entry name" value="Anticodon-binding domain of a subclass of class I aminoacyl-tRNA synthetases"/>
    <property type="match status" value="1"/>
</dbReference>